<reference evidence="1 2" key="1">
    <citation type="journal article" date="2010" name="Nature">
        <title>The Ectocarpus genome and the independent evolution of multicellularity in brown algae.</title>
        <authorList>
            <person name="Cock J.M."/>
            <person name="Sterck L."/>
            <person name="Rouze P."/>
            <person name="Scornet D."/>
            <person name="Allen A.E."/>
            <person name="Amoutzias G."/>
            <person name="Anthouard V."/>
            <person name="Artiguenave F."/>
            <person name="Aury J.M."/>
            <person name="Badger J.H."/>
            <person name="Beszteri B."/>
            <person name="Billiau K."/>
            <person name="Bonnet E."/>
            <person name="Bothwell J.H."/>
            <person name="Bowler C."/>
            <person name="Boyen C."/>
            <person name="Brownlee C."/>
            <person name="Carrano C.J."/>
            <person name="Charrier B."/>
            <person name="Cho G.Y."/>
            <person name="Coelho S.M."/>
            <person name="Collen J."/>
            <person name="Corre E."/>
            <person name="Da Silva C."/>
            <person name="Delage L."/>
            <person name="Delaroque N."/>
            <person name="Dittami S.M."/>
            <person name="Doulbeau S."/>
            <person name="Elias M."/>
            <person name="Farnham G."/>
            <person name="Gachon C.M."/>
            <person name="Gschloessl B."/>
            <person name="Heesch S."/>
            <person name="Jabbari K."/>
            <person name="Jubin C."/>
            <person name="Kawai H."/>
            <person name="Kimura K."/>
            <person name="Kloareg B."/>
            <person name="Kupper F.C."/>
            <person name="Lang D."/>
            <person name="Le Bail A."/>
            <person name="Leblanc C."/>
            <person name="Lerouge P."/>
            <person name="Lohr M."/>
            <person name="Lopez P.J."/>
            <person name="Martens C."/>
            <person name="Maumus F."/>
            <person name="Michel G."/>
            <person name="Miranda-Saavedra D."/>
            <person name="Morales J."/>
            <person name="Moreau H."/>
            <person name="Motomura T."/>
            <person name="Nagasato C."/>
            <person name="Napoli C.A."/>
            <person name="Nelson D.R."/>
            <person name="Nyvall-Collen P."/>
            <person name="Peters A.F."/>
            <person name="Pommier C."/>
            <person name="Potin P."/>
            <person name="Poulain J."/>
            <person name="Quesneville H."/>
            <person name="Read B."/>
            <person name="Rensing S.A."/>
            <person name="Ritter A."/>
            <person name="Rousvoal S."/>
            <person name="Samanta M."/>
            <person name="Samson G."/>
            <person name="Schroeder D.C."/>
            <person name="Segurens B."/>
            <person name="Strittmatter M."/>
            <person name="Tonon T."/>
            <person name="Tregear J.W."/>
            <person name="Valentin K."/>
            <person name="von Dassow P."/>
            <person name="Yamagishi T."/>
            <person name="Van de Peer Y."/>
            <person name="Wincker P."/>
        </authorList>
    </citation>
    <scope>NUCLEOTIDE SEQUENCE [LARGE SCALE GENOMIC DNA]</scope>
    <source>
        <strain evidence="2">Ec32 / CCAP1310/4</strain>
    </source>
</reference>
<protein>
    <submittedName>
        <fullName evidence="1">Uncharacterized protein</fullName>
    </submittedName>
</protein>
<organism evidence="1 2">
    <name type="scientific">Ectocarpus siliculosus</name>
    <name type="common">Brown alga</name>
    <name type="synonym">Conferva siliculosa</name>
    <dbReference type="NCBI Taxonomy" id="2880"/>
    <lineage>
        <taxon>Eukaryota</taxon>
        <taxon>Sar</taxon>
        <taxon>Stramenopiles</taxon>
        <taxon>Ochrophyta</taxon>
        <taxon>PX clade</taxon>
        <taxon>Phaeophyceae</taxon>
        <taxon>Ectocarpales</taxon>
        <taxon>Ectocarpaceae</taxon>
        <taxon>Ectocarpus</taxon>
    </lineage>
</organism>
<dbReference type="AlphaFoldDB" id="D7FWX0"/>
<accession>D7FWX0</accession>
<proteinExistence type="predicted"/>
<dbReference type="OrthoDB" id="10470355at2759"/>
<dbReference type="EMBL" id="FN649760">
    <property type="protein sequence ID" value="CBJ32208.1"/>
    <property type="molecule type" value="Genomic_DNA"/>
</dbReference>
<evidence type="ECO:0000313" key="2">
    <source>
        <dbReference type="Proteomes" id="UP000002630"/>
    </source>
</evidence>
<keyword evidence="2" id="KW-1185">Reference proteome</keyword>
<dbReference type="Proteomes" id="UP000002630">
    <property type="component" value="Unassembled WGS sequence"/>
</dbReference>
<dbReference type="InParanoid" id="D7FWX0"/>
<name>D7FWX0_ECTSI</name>
<gene>
    <name evidence="1" type="ORF">Esi_0316_0036</name>
</gene>
<evidence type="ECO:0000313" key="1">
    <source>
        <dbReference type="EMBL" id="CBJ32208.1"/>
    </source>
</evidence>
<sequence>MEEEDENVDPRQAVADLVEATSKQAVASSIPEAADAMLDAMNVMEWCPALRSTVLCRLAKDEGLMTV</sequence>